<sequence length="83" mass="9330">MTPDRVVGLFRQHAGTIALEEAGPMLSNVIEELARLLSESHDNLPEETFERLIRIGGVLYREGNSQYQAKSDVDAIMRRSSRS</sequence>
<reference evidence="1 2" key="1">
    <citation type="submission" date="2016-02" db="EMBL/GenBank/DDBJ databases">
        <authorList>
            <person name="Wen L."/>
            <person name="He K."/>
            <person name="Yang H."/>
        </authorList>
    </citation>
    <scope>NUCLEOTIDE SEQUENCE [LARGE SCALE GENOMIC DNA]</scope>
    <source>
        <strain evidence="1 2">TSA40</strain>
    </source>
</reference>
<keyword evidence="2" id="KW-1185">Reference proteome</keyword>
<evidence type="ECO:0000313" key="2">
    <source>
        <dbReference type="Proteomes" id="UP000197535"/>
    </source>
</evidence>
<comment type="caution">
    <text evidence="1">The sequence shown here is derived from an EMBL/GenBank/DDBJ whole genome shotgun (WGS) entry which is preliminary data.</text>
</comment>
<proteinExistence type="predicted"/>
<accession>A0A254T9K3</accession>
<gene>
    <name evidence="1" type="ORF">AYR66_07260</name>
</gene>
<dbReference type="AlphaFoldDB" id="A0A254T9K3"/>
<dbReference type="OrthoDB" id="8780111at2"/>
<evidence type="ECO:0000313" key="1">
    <source>
        <dbReference type="EMBL" id="OWW19331.1"/>
    </source>
</evidence>
<dbReference type="EMBL" id="LSTO01000001">
    <property type="protein sequence ID" value="OWW19331.1"/>
    <property type="molecule type" value="Genomic_DNA"/>
</dbReference>
<organism evidence="1 2">
    <name type="scientific">Noviherbaspirillum denitrificans</name>
    <dbReference type="NCBI Taxonomy" id="1968433"/>
    <lineage>
        <taxon>Bacteria</taxon>
        <taxon>Pseudomonadati</taxon>
        <taxon>Pseudomonadota</taxon>
        <taxon>Betaproteobacteria</taxon>
        <taxon>Burkholderiales</taxon>
        <taxon>Oxalobacteraceae</taxon>
        <taxon>Noviherbaspirillum</taxon>
    </lineage>
</organism>
<dbReference type="Proteomes" id="UP000197535">
    <property type="component" value="Unassembled WGS sequence"/>
</dbReference>
<name>A0A254T9K3_9BURK</name>
<dbReference type="RefSeq" id="WP_088706244.1">
    <property type="nucleotide sequence ID" value="NZ_LSTO01000001.1"/>
</dbReference>
<protein>
    <submittedName>
        <fullName evidence="1">Uncharacterized protein</fullName>
    </submittedName>
</protein>